<protein>
    <submittedName>
        <fullName evidence="2">HXXEE domain-containing protein</fullName>
    </submittedName>
</protein>
<dbReference type="Pfam" id="PF13787">
    <property type="entry name" value="HXXEE"/>
    <property type="match status" value="1"/>
</dbReference>
<evidence type="ECO:0000256" key="1">
    <source>
        <dbReference type="SAM" id="Phobius"/>
    </source>
</evidence>
<keyword evidence="3" id="KW-1185">Reference proteome</keyword>
<dbReference type="Proteomes" id="UP000266482">
    <property type="component" value="Unassembled WGS sequence"/>
</dbReference>
<accession>A0A3A1USX4</accession>
<keyword evidence="1" id="KW-1133">Transmembrane helix</keyword>
<gene>
    <name evidence="2" type="ORF">D3P08_16555</name>
</gene>
<dbReference type="AlphaFoldDB" id="A0A3A1USX4"/>
<proteinExistence type="predicted"/>
<dbReference type="EMBL" id="QXQA01000010">
    <property type="protein sequence ID" value="RIX51587.1"/>
    <property type="molecule type" value="Genomic_DNA"/>
</dbReference>
<name>A0A3A1USX4_9BACL</name>
<comment type="caution">
    <text evidence="2">The sequence shown here is derived from an EMBL/GenBank/DDBJ whole genome shotgun (WGS) entry which is preliminary data.</text>
</comment>
<sequence length="170" mass="19372">MLHDFEEIIRIEPWYRKHYRTILGRVPEKLRKDISSFARMTSSQFAVAVCLEFIVFVPFTFLAAERESYLFFLGFNAVLLIHVFMHVGQALYVRMLVPGAVTAVLITLPYSVYLFYRLLHDNAVELSDIWFSLPFGLLLVPVILLGHKAGEKLVPAPVPANTQPPDHAGK</sequence>
<feature type="transmembrane region" description="Helical" evidence="1">
    <location>
        <begin position="128"/>
        <end position="146"/>
    </location>
</feature>
<evidence type="ECO:0000313" key="2">
    <source>
        <dbReference type="EMBL" id="RIX51587.1"/>
    </source>
</evidence>
<feature type="transmembrane region" description="Helical" evidence="1">
    <location>
        <begin position="95"/>
        <end position="116"/>
    </location>
</feature>
<feature type="transmembrane region" description="Helical" evidence="1">
    <location>
        <begin position="45"/>
        <end position="63"/>
    </location>
</feature>
<reference evidence="2 3" key="1">
    <citation type="submission" date="2018-09" db="EMBL/GenBank/DDBJ databases">
        <title>Paenibacillus aracenensis nov. sp. isolated from a cave in southern Spain.</title>
        <authorList>
            <person name="Jurado V."/>
            <person name="Gutierrez-Patricio S."/>
            <person name="Gonzalez-Pimentel J.L."/>
            <person name="Miller A.Z."/>
            <person name="Laiz L."/>
            <person name="Saiz-Jimenez C."/>
        </authorList>
    </citation>
    <scope>NUCLEOTIDE SEQUENCE [LARGE SCALE GENOMIC DNA]</scope>
    <source>
        <strain evidence="2 3">DSM 22867</strain>
    </source>
</reference>
<keyword evidence="1" id="KW-0472">Membrane</keyword>
<dbReference type="InterPro" id="IPR025671">
    <property type="entry name" value="HXXEE"/>
</dbReference>
<dbReference type="OrthoDB" id="5195477at2"/>
<organism evidence="2 3">
    <name type="scientific">Paenibacillus nanensis</name>
    <dbReference type="NCBI Taxonomy" id="393251"/>
    <lineage>
        <taxon>Bacteria</taxon>
        <taxon>Bacillati</taxon>
        <taxon>Bacillota</taxon>
        <taxon>Bacilli</taxon>
        <taxon>Bacillales</taxon>
        <taxon>Paenibacillaceae</taxon>
        <taxon>Paenibacillus</taxon>
    </lineage>
</organism>
<evidence type="ECO:0000313" key="3">
    <source>
        <dbReference type="Proteomes" id="UP000266482"/>
    </source>
</evidence>
<keyword evidence="1" id="KW-0812">Transmembrane</keyword>
<feature type="transmembrane region" description="Helical" evidence="1">
    <location>
        <begin position="69"/>
        <end position="88"/>
    </location>
</feature>